<reference evidence="1" key="1">
    <citation type="submission" date="2021-01" db="EMBL/GenBank/DDBJ databases">
        <authorList>
            <person name="Sun Q."/>
        </authorList>
    </citation>
    <scope>NUCLEOTIDE SEQUENCE</scope>
    <source>
        <strain evidence="1">YIM B02566</strain>
    </source>
</reference>
<evidence type="ECO:0000313" key="1">
    <source>
        <dbReference type="EMBL" id="MBK1866850.1"/>
    </source>
</evidence>
<sequence length="399" mass="43125">MKKDVKSSSPSRWGENTKLVRGGLDRSPHGETSEALFLNSGFVYDEPETAEKRFAGEDDGYVYGRYGNPTVTMFEERLRLLEGAEACYALASGMASVFGALACQLKAGDHIVSSKALFGSCYQVITSILPRFGIRFTLVDGSDLDAWRSAITPDTRCVFLETPSNPTLEVIDLAAVCEIAKAAGASIVVDNVFATPVLQKPLSYGADVVVYSGTKHMDGQGRVLGGAILSTRKFKEELLKPFLRHTGPSISPFNAWVLLKGLETLKLRVLHQSQSARQVAEALVGLKDITRVIYPHLDSHPQADLCQRQMAAGGTMVTFEVTGGKEKAFNLLRHLQLVDISNNLGDAKSLITHPATTTHRNIGAEARAAMGITDGMLRLSVGLEDAEDVIDDVKQAISA</sequence>
<name>A0ACC5R2L5_9HYPH</name>
<protein>
    <submittedName>
        <fullName evidence="1">O-succinylhomoserine sulfhydrylase</fullName>
    </submittedName>
</protein>
<dbReference type="EMBL" id="JAENHL010000006">
    <property type="protein sequence ID" value="MBK1866850.1"/>
    <property type="molecule type" value="Genomic_DNA"/>
</dbReference>
<accession>A0ACC5R2L5</accession>
<keyword evidence="2" id="KW-1185">Reference proteome</keyword>
<proteinExistence type="predicted"/>
<evidence type="ECO:0000313" key="2">
    <source>
        <dbReference type="Proteomes" id="UP000616151"/>
    </source>
</evidence>
<dbReference type="Proteomes" id="UP000616151">
    <property type="component" value="Unassembled WGS sequence"/>
</dbReference>
<gene>
    <name evidence="1" type="primary">metZ</name>
    <name evidence="1" type="ORF">JHL16_10835</name>
</gene>
<comment type="caution">
    <text evidence="1">The sequence shown here is derived from an EMBL/GenBank/DDBJ whole genome shotgun (WGS) entry which is preliminary data.</text>
</comment>
<organism evidence="1 2">
    <name type="scientific">Taklimakanibacter albus</name>
    <dbReference type="NCBI Taxonomy" id="2800327"/>
    <lineage>
        <taxon>Bacteria</taxon>
        <taxon>Pseudomonadati</taxon>
        <taxon>Pseudomonadota</taxon>
        <taxon>Alphaproteobacteria</taxon>
        <taxon>Hyphomicrobiales</taxon>
        <taxon>Aestuariivirgaceae</taxon>
        <taxon>Taklimakanibacter</taxon>
    </lineage>
</organism>